<proteinExistence type="predicted"/>
<evidence type="ECO:0000259" key="3">
    <source>
        <dbReference type="Pfam" id="PF12849"/>
    </source>
</evidence>
<reference evidence="4 5" key="1">
    <citation type="submission" date="2018-02" db="EMBL/GenBank/DDBJ databases">
        <authorList>
            <person name="Cohen D.B."/>
            <person name="Kent A.D."/>
        </authorList>
    </citation>
    <scope>NUCLEOTIDE SEQUENCE [LARGE SCALE GENOMIC DNA]</scope>
    <source>
        <strain evidence="4 5">CCAP 1448/3</strain>
    </source>
</reference>
<comment type="caution">
    <text evidence="4">The sequence shown here is derived from an EMBL/GenBank/DDBJ whole genome shotgun (WGS) entry which is preliminary data.</text>
</comment>
<feature type="domain" description="PBP" evidence="3">
    <location>
        <begin position="24"/>
        <end position="259"/>
    </location>
</feature>
<evidence type="ECO:0000313" key="4">
    <source>
        <dbReference type="EMBL" id="PSB03873.1"/>
    </source>
</evidence>
<accession>A0A2T1C6V3</accession>
<dbReference type="PROSITE" id="PS51257">
    <property type="entry name" value="PROKAR_LIPOPROTEIN"/>
    <property type="match status" value="1"/>
</dbReference>
<dbReference type="OrthoDB" id="506979at2"/>
<dbReference type="SUPFAM" id="SSF53850">
    <property type="entry name" value="Periplasmic binding protein-like II"/>
    <property type="match status" value="1"/>
</dbReference>
<organism evidence="4 5">
    <name type="scientific">Merismopedia glauca CCAP 1448/3</name>
    <dbReference type="NCBI Taxonomy" id="1296344"/>
    <lineage>
        <taxon>Bacteria</taxon>
        <taxon>Bacillati</taxon>
        <taxon>Cyanobacteriota</taxon>
        <taxon>Cyanophyceae</taxon>
        <taxon>Synechococcales</taxon>
        <taxon>Merismopediaceae</taxon>
        <taxon>Merismopedia</taxon>
    </lineage>
</organism>
<dbReference type="PANTHER" id="PTHR30570">
    <property type="entry name" value="PERIPLASMIC PHOSPHATE BINDING COMPONENT OF PHOSPHATE ABC TRANSPORTER"/>
    <property type="match status" value="1"/>
</dbReference>
<name>A0A2T1C6V3_9CYAN</name>
<evidence type="ECO:0000256" key="2">
    <source>
        <dbReference type="SAM" id="SignalP"/>
    </source>
</evidence>
<dbReference type="Pfam" id="PF12849">
    <property type="entry name" value="PBP_like_2"/>
    <property type="match status" value="1"/>
</dbReference>
<dbReference type="PANTHER" id="PTHR30570:SF1">
    <property type="entry name" value="PHOSPHATE-BINDING PROTEIN PSTS"/>
    <property type="match status" value="1"/>
</dbReference>
<dbReference type="Gene3D" id="3.40.190.10">
    <property type="entry name" value="Periplasmic binding protein-like II"/>
    <property type="match status" value="2"/>
</dbReference>
<feature type="chain" id="PRO_5015697054" evidence="2">
    <location>
        <begin position="21"/>
        <end position="282"/>
    </location>
</feature>
<dbReference type="CDD" id="cd13653">
    <property type="entry name" value="PBP2_phosphate_like_1"/>
    <property type="match status" value="1"/>
</dbReference>
<reference evidence="4 5" key="2">
    <citation type="submission" date="2018-03" db="EMBL/GenBank/DDBJ databases">
        <title>The ancient ancestry and fast evolution of plastids.</title>
        <authorList>
            <person name="Moore K.R."/>
            <person name="Magnabosco C."/>
            <person name="Momper L."/>
            <person name="Gold D.A."/>
            <person name="Bosak T."/>
            <person name="Fournier G.P."/>
        </authorList>
    </citation>
    <scope>NUCLEOTIDE SEQUENCE [LARGE SCALE GENOMIC DNA]</scope>
    <source>
        <strain evidence="4 5">CCAP 1448/3</strain>
    </source>
</reference>
<dbReference type="Proteomes" id="UP000238762">
    <property type="component" value="Unassembled WGS sequence"/>
</dbReference>
<evidence type="ECO:0000256" key="1">
    <source>
        <dbReference type="ARBA" id="ARBA00022729"/>
    </source>
</evidence>
<sequence>MNRNLTFLVASIAAVSTLTACNSSNKQLTKLTLTGSSTVAPLASEMAKRFEAKHPGVRIDVQTGGSSRGIADAESGVADIGMVSRSLKPNETQKLQAFAIARDGISPIVNAKNPVNKLTNQQIVAIYQGKINNWQQVGGKDAPITVINKAEGRSTLELFLSYFKLENSQIKASVVIGDNQQGIKTVAGNPNAIAYVSIGAAESELKEGTPIKLLPINGVEANTKTVQNSTFPLSRPLMLVTKPAPSGLAKEFLDFAQSQQVYDLVESQNFVPLTPKVAQTRN</sequence>
<dbReference type="EMBL" id="PVWJ01000023">
    <property type="protein sequence ID" value="PSB03873.1"/>
    <property type="molecule type" value="Genomic_DNA"/>
</dbReference>
<dbReference type="InterPro" id="IPR050811">
    <property type="entry name" value="Phosphate_ABC_transporter"/>
</dbReference>
<keyword evidence="5" id="KW-1185">Reference proteome</keyword>
<dbReference type="RefSeq" id="WP_106287856.1">
    <property type="nucleotide sequence ID" value="NZ_CAWNTC010000240.1"/>
</dbReference>
<gene>
    <name evidence="4" type="ORF">C7B64_06625</name>
</gene>
<dbReference type="InterPro" id="IPR024370">
    <property type="entry name" value="PBP_domain"/>
</dbReference>
<feature type="signal peptide" evidence="2">
    <location>
        <begin position="1"/>
        <end position="20"/>
    </location>
</feature>
<keyword evidence="1 2" id="KW-0732">Signal</keyword>
<protein>
    <submittedName>
        <fullName evidence="4">ABC transporter substrate-binding protein</fullName>
    </submittedName>
</protein>
<dbReference type="AlphaFoldDB" id="A0A2T1C6V3"/>
<evidence type="ECO:0000313" key="5">
    <source>
        <dbReference type="Proteomes" id="UP000238762"/>
    </source>
</evidence>